<evidence type="ECO:0000259" key="6">
    <source>
        <dbReference type="SMART" id="SM01313"/>
    </source>
</evidence>
<accession>A0A8H3IJL9</accession>
<evidence type="ECO:0000256" key="3">
    <source>
        <dbReference type="ARBA" id="ARBA00022483"/>
    </source>
</evidence>
<feature type="compositionally biased region" description="Polar residues" evidence="5">
    <location>
        <begin position="944"/>
        <end position="955"/>
    </location>
</feature>
<dbReference type="GO" id="GO:0000145">
    <property type="term" value="C:exocyst"/>
    <property type="evidence" value="ECO:0007669"/>
    <property type="project" value="InterPro"/>
</dbReference>
<evidence type="ECO:0000256" key="2">
    <source>
        <dbReference type="ARBA" id="ARBA00022448"/>
    </source>
</evidence>
<dbReference type="PANTHER" id="PTHR16092">
    <property type="entry name" value="SEC3/SYNTAXIN-RELATED"/>
    <property type="match status" value="1"/>
</dbReference>
<dbReference type="Pfam" id="PF20654">
    <property type="entry name" value="Sec3_C-term"/>
    <property type="match status" value="1"/>
</dbReference>
<feature type="compositionally biased region" description="Polar residues" evidence="5">
    <location>
        <begin position="435"/>
        <end position="452"/>
    </location>
</feature>
<feature type="region of interest" description="Disordered" evidence="5">
    <location>
        <begin position="634"/>
        <end position="766"/>
    </location>
</feature>
<dbReference type="InterPro" id="IPR019160">
    <property type="entry name" value="Sec3_CC"/>
</dbReference>
<dbReference type="FunFam" id="2.30.29.90:FF:000003">
    <property type="entry name" value="Exocyst complex component Sec3"/>
    <property type="match status" value="1"/>
</dbReference>
<feature type="domain" description="Exocyst complex component Sec3 PIP2-binding N-terminal" evidence="6">
    <location>
        <begin position="95"/>
        <end position="196"/>
    </location>
</feature>
<dbReference type="GO" id="GO:0005886">
    <property type="term" value="C:plasma membrane"/>
    <property type="evidence" value="ECO:0007669"/>
    <property type="project" value="TreeGrafter"/>
</dbReference>
<dbReference type="InterPro" id="IPR028258">
    <property type="entry name" value="Sec3-PIP2_bind"/>
</dbReference>
<evidence type="ECO:0000256" key="4">
    <source>
        <dbReference type="ARBA" id="ARBA00023054"/>
    </source>
</evidence>
<keyword evidence="3" id="KW-0268">Exocytosis</keyword>
<feature type="compositionally biased region" description="Polar residues" evidence="5">
    <location>
        <begin position="557"/>
        <end position="566"/>
    </location>
</feature>
<protein>
    <recommendedName>
        <fullName evidence="6">Exocyst complex component Sec3 PIP2-binding N-terminal domain-containing protein</fullName>
    </recommendedName>
</protein>
<name>A0A8H3IJL9_9LECA</name>
<feature type="compositionally biased region" description="Polar residues" evidence="5">
    <location>
        <begin position="386"/>
        <end position="418"/>
    </location>
</feature>
<dbReference type="GO" id="GO:0006887">
    <property type="term" value="P:exocytosis"/>
    <property type="evidence" value="ECO:0007669"/>
    <property type="project" value="UniProtKB-KW"/>
</dbReference>
<feature type="region of interest" description="Disordered" evidence="5">
    <location>
        <begin position="1"/>
        <end position="49"/>
    </location>
</feature>
<dbReference type="SMART" id="SM01313">
    <property type="entry name" value="Sec3-PIP2_bind"/>
    <property type="match status" value="1"/>
</dbReference>
<dbReference type="Gene3D" id="2.30.29.90">
    <property type="match status" value="1"/>
</dbReference>
<sequence>MNNPSAGRPRGPPSGAPTGPGGRPPLATVNGGTQNSGSSMSRAEKFEDEKRRIVESAFSKKEPDGSVSESYITHIRILEDAEYPSTPPPPQSPQQNKKPRVIVIAVRKSGRVRMHKVRENNNGSFSVGKTWVLDDLSAIQSYTNLVPSNPEEQQAKERAGGNGFIVTIQKPYYWQASTSREKDFFIFSLIKIYKKYTAGKLPQLVGFEPSELEQLGGSPAPPTRPTLGAPDAPKTPGVSITNGTPSPDPAALGRERALLTPQLDQMLDPSRGPRQRPSQERPTVPNGDLHSQPSQDQSRRSGSETRSRPSQESSSRNESETRSRPSQERVLRSTDSDDRMPYVPGQFPASDFVRNLRPQGSQNQMKGQRSGSPSGSSAYSGGLIQHQPNLRKTAGAQSTESFRNASETQSGRSALSQRPSEERARQPGPFPGASRSDSSETQRPPISDNVRSSPKLPNGVARDAIAQDQDPQIKRPPISDSSVNQNQKGLRSESSRPNIPPILSPGYVRSNTQESSRSLRSDEKALVDVEDPRPEKQLQTPHVNGNRVHGSKEESQHPQTESSLASIVNDKEPPNDIFAASNAPIPTPEPPTEKEVHRPGLGPMIKTKKSNKEIAATFRKAATSYNAFKPRAGGAAEKLQNAKEGFGSEPDGITGVVPAPSLLRGASHDQVKSPALDKPQDEPPFTPMNIDQTQQAQTPEPSQPVSQSISPRKHLEPPKMRISTPPSSSKLQIEAEAPREDLIEVPPVTPEKDERRKNRKSDHSGKYAKALGIQSSLLEGHTSAIESVLNDFGWGEENTDRNTFEELQSGIVKELARVEAGSWLGAIENNDERIAAVGEMMDRVIAECDEFDCLLTLYNVELGTLSEDVAYIEAQSQGLQVQTANQKLLQTELKTLLDTISISASELKVLKDASLTKPQGIEAVEKILTQLYTAMITIDPKLRQSGQQSGNSDQVQPDRRTSGGGFSGSELSSMRAVRDKKEGYRAESIGFIQRLKQYLSVKFREMEAETLDALEANRKGSTSGDGTKLDFRLREKPKKDLWIYSPLLLFAREIEPVEWEDMMRMYESCAKRPYQDEFRDNIFAWKRITRKPAGDEQDILFTSQEKDSESIVGRKLTVKRNKTIRADGSSRLPSNNKAQDGKVNAYEAFAGALYEMTGSMFVEQNCVVNLFHISSLESTDFMDAVNVSLETRSSGDLSQKRLFDPDRALAKKVLGIMEEVFAFWPTDLQNMVDWAVKQDALQGVGVLVSLESKLSELEESNQEYISTTISRIHDRLVTVFNRFIDEQIRGIEDTKVKIKKRKGVITFMKIFPNFTTALENMIPPSPTVNALPIRTLLNDAYQKLNKAMFESLKFIAKESPSAAINTQAQASSGDLEDKEALNYHILLIENMNHYIEEVIVRSNPVLEDWKSRATAEMAEHMELYISSVIRRPLGKLLDFVESTESLLVNLPAGETGATLASRASHSRSVFKKILSGYDGREIRRGIETLKKRVEKHFGDATDDVGGNRALIAKVMKECEGRYLRIHERVHNIVAEVYEGNLEVEWRKEDVTGPFRR</sequence>
<comment type="similarity">
    <text evidence="1">Belongs to the SEC3 family.</text>
</comment>
<feature type="compositionally biased region" description="Basic and acidic residues" evidence="5">
    <location>
        <begin position="517"/>
        <end position="536"/>
    </location>
</feature>
<comment type="caution">
    <text evidence="7">The sequence shown here is derived from an EMBL/GenBank/DDBJ whole genome shotgun (WGS) entry which is preliminary data.</text>
</comment>
<keyword evidence="8" id="KW-1185">Reference proteome</keyword>
<dbReference type="Pfam" id="PF15277">
    <property type="entry name" value="Sec3-PIP2_bind"/>
    <property type="match status" value="1"/>
</dbReference>
<feature type="compositionally biased region" description="Polar residues" evidence="5">
    <location>
        <begin position="479"/>
        <end position="489"/>
    </location>
</feature>
<feature type="compositionally biased region" description="Low complexity" evidence="5">
    <location>
        <begin position="367"/>
        <end position="382"/>
    </location>
</feature>
<dbReference type="OrthoDB" id="27109at2759"/>
<dbReference type="Pfam" id="PF09763">
    <property type="entry name" value="Sec3_CC"/>
    <property type="match status" value="1"/>
</dbReference>
<organism evidence="7 8">
    <name type="scientific">Heterodermia speciosa</name>
    <dbReference type="NCBI Taxonomy" id="116794"/>
    <lineage>
        <taxon>Eukaryota</taxon>
        <taxon>Fungi</taxon>
        <taxon>Dikarya</taxon>
        <taxon>Ascomycota</taxon>
        <taxon>Pezizomycotina</taxon>
        <taxon>Lecanoromycetes</taxon>
        <taxon>OSLEUM clade</taxon>
        <taxon>Lecanoromycetidae</taxon>
        <taxon>Caliciales</taxon>
        <taxon>Physciaceae</taxon>
        <taxon>Heterodermia</taxon>
    </lineage>
</organism>
<feature type="compositionally biased region" description="Polar residues" evidence="5">
    <location>
        <begin position="689"/>
        <end position="710"/>
    </location>
</feature>
<feature type="region of interest" description="Disordered" evidence="5">
    <location>
        <begin position="211"/>
        <end position="610"/>
    </location>
</feature>
<dbReference type="EMBL" id="CAJPDS010000017">
    <property type="protein sequence ID" value="CAF9916059.1"/>
    <property type="molecule type" value="Genomic_DNA"/>
</dbReference>
<feature type="compositionally biased region" description="Basic and acidic residues" evidence="5">
    <location>
        <begin position="297"/>
        <end position="340"/>
    </location>
</feature>
<feature type="region of interest" description="Disordered" evidence="5">
    <location>
        <begin position="942"/>
        <end position="974"/>
    </location>
</feature>
<evidence type="ECO:0000313" key="7">
    <source>
        <dbReference type="EMBL" id="CAF9916059.1"/>
    </source>
</evidence>
<feature type="compositionally biased region" description="Basic and acidic residues" evidence="5">
    <location>
        <begin position="750"/>
        <end position="765"/>
    </location>
</feature>
<reference evidence="7" key="1">
    <citation type="submission" date="2021-03" db="EMBL/GenBank/DDBJ databases">
        <authorList>
            <person name="Tagirdzhanova G."/>
        </authorList>
    </citation>
    <scope>NUCLEOTIDE SEQUENCE</scope>
</reference>
<evidence type="ECO:0000313" key="8">
    <source>
        <dbReference type="Proteomes" id="UP000664521"/>
    </source>
</evidence>
<dbReference type="Proteomes" id="UP000664521">
    <property type="component" value="Unassembled WGS sequence"/>
</dbReference>
<dbReference type="GO" id="GO:0005546">
    <property type="term" value="F:phosphatidylinositol-4,5-bisphosphate binding"/>
    <property type="evidence" value="ECO:0007669"/>
    <property type="project" value="TreeGrafter"/>
</dbReference>
<evidence type="ECO:0000256" key="1">
    <source>
        <dbReference type="ARBA" id="ARBA00006518"/>
    </source>
</evidence>
<evidence type="ECO:0000256" key="5">
    <source>
        <dbReference type="SAM" id="MobiDB-lite"/>
    </source>
</evidence>
<proteinExistence type="inferred from homology"/>
<dbReference type="PANTHER" id="PTHR16092:SF14">
    <property type="entry name" value="EXOCYST COMPLEX COMPONENT 1 ISOFORM X1"/>
    <property type="match status" value="1"/>
</dbReference>
<keyword evidence="4" id="KW-0175">Coiled coil</keyword>
<dbReference type="CDD" id="cd13315">
    <property type="entry name" value="PH_Sec3"/>
    <property type="match status" value="1"/>
</dbReference>
<dbReference type="GO" id="GO:0006893">
    <property type="term" value="P:Golgi to plasma membrane transport"/>
    <property type="evidence" value="ECO:0007669"/>
    <property type="project" value="TreeGrafter"/>
</dbReference>
<gene>
    <name evidence="7" type="ORF">HETSPECPRED_002741</name>
</gene>
<dbReference type="InterPro" id="IPR048628">
    <property type="entry name" value="Sec3_C"/>
</dbReference>
<keyword evidence="2" id="KW-0813">Transport</keyword>
<feature type="compositionally biased region" description="Polar residues" evidence="5">
    <location>
        <begin position="30"/>
        <end position="41"/>
    </location>
</feature>